<accession>A0AAF0CK24</accession>
<sequence>MAIEVSERTITTRTTTYTEDASDGSKMAAAITDEAVVLTVMGATYTLPLGDVAALAGLLSAVATAASSPAE</sequence>
<keyword evidence="2" id="KW-1185">Reference proteome</keyword>
<evidence type="ECO:0000313" key="1">
    <source>
        <dbReference type="EMBL" id="WDS52043.1"/>
    </source>
</evidence>
<proteinExistence type="predicted"/>
<dbReference type="EMBL" id="OQ190481">
    <property type="protein sequence ID" value="WDS52043.1"/>
    <property type="molecule type" value="Genomic_DNA"/>
</dbReference>
<name>A0AAF0CK24_9CAUD</name>
<dbReference type="Proteomes" id="UP001219759">
    <property type="component" value="Segment"/>
</dbReference>
<evidence type="ECO:0000313" key="2">
    <source>
        <dbReference type="Proteomes" id="UP001219759"/>
    </source>
</evidence>
<gene>
    <name evidence="1" type="primary">17</name>
    <name evidence="1" type="ORF">SEA_CARON_17</name>
</gene>
<organism evidence="1 2">
    <name type="scientific">Microbacterium phage Caron</name>
    <dbReference type="NCBI Taxonomy" id="3028494"/>
    <lineage>
        <taxon>Viruses</taxon>
        <taxon>Duplodnaviria</taxon>
        <taxon>Heunggongvirae</taxon>
        <taxon>Uroviricota</taxon>
        <taxon>Caudoviricetes</taxon>
        <taxon>Casidaviridae</taxon>
        <taxon>Barnstormervirus</taxon>
        <taxon>Barnstormervirus caron</taxon>
    </lineage>
</organism>
<protein>
    <submittedName>
        <fullName evidence="1">Uncharacterized protein</fullName>
    </submittedName>
</protein>
<reference evidence="2" key="1">
    <citation type="submission" date="2023-01" db="EMBL/GenBank/DDBJ databases">
        <authorList>
            <person name="Bendele M."/>
            <person name="Baldwin A.R."/>
            <person name="Chauncey H.A."/>
            <person name="Connelly K.A."/>
            <person name="Daniel I."/>
            <person name="Fitzgerald E.B."/>
            <person name="McKinney B.E."/>
            <person name="Murray D.M."/>
            <person name="Parshall S."/>
            <person name="Stokes L.T."/>
            <person name="Tanaka K.N."/>
            <person name="Vinson E.C."/>
            <person name="Klevikis C."/>
            <person name="Temple L."/>
            <person name="Utz L."/>
            <person name="Rinehart C.A."/>
            <person name="Garlena R.A."/>
            <person name="Russell D.A."/>
            <person name="Jacobs-Sera D."/>
            <person name="Hatfull G.F."/>
        </authorList>
    </citation>
    <scope>NUCLEOTIDE SEQUENCE [LARGE SCALE GENOMIC DNA]</scope>
</reference>